<evidence type="ECO:0000313" key="3">
    <source>
        <dbReference type="EMBL" id="MFC0407385.1"/>
    </source>
</evidence>
<keyword evidence="2" id="KW-0732">Signal</keyword>
<evidence type="ECO:0000313" key="4">
    <source>
        <dbReference type="Proteomes" id="UP001589865"/>
    </source>
</evidence>
<organism evidence="3 4">
    <name type="scientific">Roseomonas elaeocarpi</name>
    <dbReference type="NCBI Taxonomy" id="907779"/>
    <lineage>
        <taxon>Bacteria</taxon>
        <taxon>Pseudomonadati</taxon>
        <taxon>Pseudomonadota</taxon>
        <taxon>Alphaproteobacteria</taxon>
        <taxon>Acetobacterales</taxon>
        <taxon>Roseomonadaceae</taxon>
        <taxon>Roseomonas</taxon>
    </lineage>
</organism>
<evidence type="ECO:0000256" key="2">
    <source>
        <dbReference type="SAM" id="SignalP"/>
    </source>
</evidence>
<protein>
    <recommendedName>
        <fullName evidence="5">DUF4168 domain-containing protein</fullName>
    </recommendedName>
</protein>
<gene>
    <name evidence="3" type="ORF">ACFFGY_03940</name>
</gene>
<keyword evidence="4" id="KW-1185">Reference proteome</keyword>
<dbReference type="EMBL" id="JBHLUN010000002">
    <property type="protein sequence ID" value="MFC0407385.1"/>
    <property type="molecule type" value="Genomic_DNA"/>
</dbReference>
<name>A0ABV6JNT8_9PROT</name>
<feature type="chain" id="PRO_5047499106" description="DUF4168 domain-containing protein" evidence="2">
    <location>
        <begin position="27"/>
        <end position="100"/>
    </location>
</feature>
<accession>A0ABV6JNT8</accession>
<dbReference type="Proteomes" id="UP001589865">
    <property type="component" value="Unassembled WGS sequence"/>
</dbReference>
<feature type="signal peptide" evidence="2">
    <location>
        <begin position="1"/>
        <end position="26"/>
    </location>
</feature>
<proteinExistence type="predicted"/>
<evidence type="ECO:0008006" key="5">
    <source>
        <dbReference type="Google" id="ProtNLM"/>
    </source>
</evidence>
<sequence>MIRPRNVLAALGLGLILGAAPLLAHAADTQGSRAPVLTQDDLYSFQQAAEDTGLPAGYNQVLLVRPEYQAQVNQLLASSQPDAQRSLAPQPPASQRAGSR</sequence>
<reference evidence="3 4" key="1">
    <citation type="submission" date="2024-09" db="EMBL/GenBank/DDBJ databases">
        <authorList>
            <person name="Sun Q."/>
            <person name="Mori K."/>
        </authorList>
    </citation>
    <scope>NUCLEOTIDE SEQUENCE [LARGE SCALE GENOMIC DNA]</scope>
    <source>
        <strain evidence="3 4">TBRC 5777</strain>
    </source>
</reference>
<evidence type="ECO:0000256" key="1">
    <source>
        <dbReference type="SAM" id="MobiDB-lite"/>
    </source>
</evidence>
<feature type="region of interest" description="Disordered" evidence="1">
    <location>
        <begin position="77"/>
        <end position="100"/>
    </location>
</feature>
<dbReference type="RefSeq" id="WP_377043080.1">
    <property type="nucleotide sequence ID" value="NZ_JBHLUN010000002.1"/>
</dbReference>
<comment type="caution">
    <text evidence="3">The sequence shown here is derived from an EMBL/GenBank/DDBJ whole genome shotgun (WGS) entry which is preliminary data.</text>
</comment>